<name>A0A918UKB9_9BACT</name>
<dbReference type="RefSeq" id="WP_018474219.1">
    <property type="nucleotide sequence ID" value="NZ_BMWX01000001.1"/>
</dbReference>
<comment type="caution">
    <text evidence="12">The sequence shown here is derived from an EMBL/GenBank/DDBJ whole genome shotgun (WGS) entry which is preliminary data.</text>
</comment>
<keyword evidence="13" id="KW-1185">Reference proteome</keyword>
<evidence type="ECO:0000256" key="3">
    <source>
        <dbReference type="ARBA" id="ARBA00022723"/>
    </source>
</evidence>
<organism evidence="12 13">
    <name type="scientific">Echinicola pacifica</name>
    <dbReference type="NCBI Taxonomy" id="346377"/>
    <lineage>
        <taxon>Bacteria</taxon>
        <taxon>Pseudomonadati</taxon>
        <taxon>Bacteroidota</taxon>
        <taxon>Cytophagia</taxon>
        <taxon>Cytophagales</taxon>
        <taxon>Cyclobacteriaceae</taxon>
        <taxon>Echinicola</taxon>
    </lineage>
</organism>
<evidence type="ECO:0000256" key="4">
    <source>
        <dbReference type="ARBA" id="ARBA00022729"/>
    </source>
</evidence>
<dbReference type="Proteomes" id="UP000619457">
    <property type="component" value="Unassembled WGS sequence"/>
</dbReference>
<comment type="similarity">
    <text evidence="1">Belongs to the peptidase M43B family.</text>
</comment>
<evidence type="ECO:0000256" key="9">
    <source>
        <dbReference type="SAM" id="SignalP"/>
    </source>
</evidence>
<evidence type="ECO:0000313" key="12">
    <source>
        <dbReference type="EMBL" id="GGZ15985.1"/>
    </source>
</evidence>
<keyword evidence="3" id="KW-0479">Metal-binding</keyword>
<feature type="signal peptide" evidence="9">
    <location>
        <begin position="1"/>
        <end position="27"/>
    </location>
</feature>
<dbReference type="NCBIfam" id="TIGR04183">
    <property type="entry name" value="Por_Secre_tail"/>
    <property type="match status" value="1"/>
</dbReference>
<evidence type="ECO:0000256" key="8">
    <source>
        <dbReference type="ARBA" id="ARBA00023157"/>
    </source>
</evidence>
<dbReference type="Pfam" id="PF18962">
    <property type="entry name" value="Por_Secre_tail"/>
    <property type="match status" value="1"/>
</dbReference>
<keyword evidence="8" id="KW-1015">Disulfide bond</keyword>
<accession>A0A918UKB9</accession>
<proteinExistence type="inferred from homology"/>
<dbReference type="NCBIfam" id="NF038128">
    <property type="entry name" value="choice_anch_J"/>
    <property type="match status" value="1"/>
</dbReference>
<dbReference type="InterPro" id="IPR008754">
    <property type="entry name" value="Peptidase_M43"/>
</dbReference>
<dbReference type="InterPro" id="IPR013783">
    <property type="entry name" value="Ig-like_fold"/>
</dbReference>
<evidence type="ECO:0000256" key="1">
    <source>
        <dbReference type="ARBA" id="ARBA00008721"/>
    </source>
</evidence>
<dbReference type="CDD" id="cd04275">
    <property type="entry name" value="ZnMc_pappalysin_like"/>
    <property type="match status" value="1"/>
</dbReference>
<dbReference type="GO" id="GO:0008237">
    <property type="term" value="F:metallopeptidase activity"/>
    <property type="evidence" value="ECO:0007669"/>
    <property type="project" value="UniProtKB-KW"/>
</dbReference>
<dbReference type="SUPFAM" id="SSF55486">
    <property type="entry name" value="Metalloproteases ('zincins'), catalytic domain"/>
    <property type="match status" value="1"/>
</dbReference>
<reference evidence="12" key="1">
    <citation type="journal article" date="2014" name="Int. J. Syst. Evol. Microbiol.">
        <title>Complete genome sequence of Corynebacterium casei LMG S-19264T (=DSM 44701T), isolated from a smear-ripened cheese.</title>
        <authorList>
            <consortium name="US DOE Joint Genome Institute (JGI-PGF)"/>
            <person name="Walter F."/>
            <person name="Albersmeier A."/>
            <person name="Kalinowski J."/>
            <person name="Ruckert C."/>
        </authorList>
    </citation>
    <scope>NUCLEOTIDE SEQUENCE</scope>
    <source>
        <strain evidence="12">KCTC 12368</strain>
    </source>
</reference>
<evidence type="ECO:0000256" key="2">
    <source>
        <dbReference type="ARBA" id="ARBA00022670"/>
    </source>
</evidence>
<dbReference type="GO" id="GO:0046872">
    <property type="term" value="F:metal ion binding"/>
    <property type="evidence" value="ECO:0007669"/>
    <property type="project" value="UniProtKB-KW"/>
</dbReference>
<keyword evidence="5" id="KW-0378">Hydrolase</keyword>
<dbReference type="Gene3D" id="2.60.120.200">
    <property type="match status" value="1"/>
</dbReference>
<sequence length="1014" mass="112308">MKRISLLLRIKLVLSFFLFYNVSFSQAQVSPSQTQIINYDERCTAPLWEKQLEDKLGIVASKDYFEAWVNDKIDDKKHFPSLRTLADEVRTIPVVVHIIHNGEALGQGANIPDSQIYAQIRIMNEDFRRQNADASSTLPEFQPVAVDAHIEFVLAKQDPRGLPTTGINRVKGSQSEYDLSDAGTLSDLSYWDSNDYLNIWVAPLSGINLGYASFPQSDLAGLNFPPSAKETDGVTIDYQYFGEGGNATGSSLGRTATHEVGHFLGLRHIWGDGGCEVDDYVTDTPDQNGSNSSCVTNRTTCESLDMIQNYMDYTPDRCMNLFTQGQLDRIDVVLANSPRRVSLVNGRATQDPEVFALDLALESILAPQNYICTTSISPQVQAFNAGTSLLTSAEIAIEINGTIVQQKVFNFSIEQGGTTQFSFDPIVVEPTGDQFTAKVIRINSSEDQNSTNNTLNSFPEIQPSLSLPYQFSATDFDNLWTLVNEDEAITWAPVNLSLDGQPEDALYLNFYNYEATGAFDYLISPQINLAQYPDAQLVFEMAYAQYPQDGLDDQLTIGISTDCGNTFDLIDPPYQKSGNSLKTSAASSSEFIPTSNSTFRTEVVDLSAYSHLGNVRIAFIAENAFGNNLYIKNIHINTSQSERYTLTIDEWVSPSPVSNGEQVEELLSIKNVGTLSVNSLLLNRTINGTTFPTLLYENLSLEPDNTALLAIPNSTSEGFNAVTVSVLSPNYDQNSTVQSSLNYYLVEDITSIEVPWRENFDEASDLDSWQSINPENNFESWGLVNLQASDNLKAIELTKAVAENTYWFASPIMDLSGLRQASLMFDYAASGLDDQSTFTFLLSQDGGIHFDQELLSISGADMNTIQGSSPVNPNNKEDFQRLFVDLSNYTGEEMDQIRLALVFESSVENSLPIYLDNFEFFLSNNPDPVYPKPGASILYPNPALDLFSLAFNLDSKEDIQIQVISVSGAVVQDISYPNTLNQTYNFSTSLFGSGVYIIKIQGKSIQETKRLIIL</sequence>
<dbReference type="GO" id="GO:0006508">
    <property type="term" value="P:proteolysis"/>
    <property type="evidence" value="ECO:0007669"/>
    <property type="project" value="UniProtKB-KW"/>
</dbReference>
<dbReference type="PANTHER" id="PTHR47466:SF1">
    <property type="entry name" value="METALLOPROTEASE MEP1 (AFU_ORTHOLOGUE AFUA_1G07730)-RELATED"/>
    <property type="match status" value="1"/>
</dbReference>
<evidence type="ECO:0000256" key="5">
    <source>
        <dbReference type="ARBA" id="ARBA00022801"/>
    </source>
</evidence>
<evidence type="ECO:0000256" key="6">
    <source>
        <dbReference type="ARBA" id="ARBA00022833"/>
    </source>
</evidence>
<dbReference type="Gene3D" id="2.60.40.10">
    <property type="entry name" value="Immunoglobulins"/>
    <property type="match status" value="1"/>
</dbReference>
<evidence type="ECO:0000313" key="13">
    <source>
        <dbReference type="Proteomes" id="UP000619457"/>
    </source>
</evidence>
<protein>
    <recommendedName>
        <fullName evidence="14">Por secretion system C-terminal sorting domain-containing protein</fullName>
    </recommendedName>
</protein>
<keyword evidence="7" id="KW-0482">Metalloprotease</keyword>
<dbReference type="EMBL" id="BMWX01000001">
    <property type="protein sequence ID" value="GGZ15985.1"/>
    <property type="molecule type" value="Genomic_DNA"/>
</dbReference>
<keyword evidence="4 9" id="KW-0732">Signal</keyword>
<keyword evidence="6" id="KW-0862">Zinc</keyword>
<dbReference type="Pfam" id="PF05572">
    <property type="entry name" value="Peptidase_M43"/>
    <property type="match status" value="1"/>
</dbReference>
<evidence type="ECO:0000259" key="11">
    <source>
        <dbReference type="Pfam" id="PF18962"/>
    </source>
</evidence>
<dbReference type="PANTHER" id="PTHR47466">
    <property type="match status" value="1"/>
</dbReference>
<dbReference type="InterPro" id="IPR026444">
    <property type="entry name" value="Secre_tail"/>
</dbReference>
<evidence type="ECO:0000259" key="10">
    <source>
        <dbReference type="Pfam" id="PF05572"/>
    </source>
</evidence>
<dbReference type="AlphaFoldDB" id="A0A918UKB9"/>
<evidence type="ECO:0008006" key="14">
    <source>
        <dbReference type="Google" id="ProtNLM"/>
    </source>
</evidence>
<feature type="chain" id="PRO_5037597869" description="Por secretion system C-terminal sorting domain-containing protein" evidence="9">
    <location>
        <begin position="28"/>
        <end position="1014"/>
    </location>
</feature>
<feature type="domain" description="Peptidase M43 pregnancy-associated plasma-A" evidence="10">
    <location>
        <begin position="190"/>
        <end position="334"/>
    </location>
</feature>
<feature type="domain" description="Secretion system C-terminal sorting" evidence="11">
    <location>
        <begin position="938"/>
        <end position="1013"/>
    </location>
</feature>
<gene>
    <name evidence="12" type="ORF">GCM10007049_05270</name>
</gene>
<dbReference type="Gene3D" id="3.40.390.10">
    <property type="entry name" value="Collagenase (Catalytic Domain)"/>
    <property type="match status" value="1"/>
</dbReference>
<evidence type="ECO:0000256" key="7">
    <source>
        <dbReference type="ARBA" id="ARBA00023049"/>
    </source>
</evidence>
<reference evidence="12" key="2">
    <citation type="submission" date="2020-09" db="EMBL/GenBank/DDBJ databases">
        <authorList>
            <person name="Sun Q."/>
            <person name="Kim S."/>
        </authorList>
    </citation>
    <scope>NUCLEOTIDE SEQUENCE</scope>
    <source>
        <strain evidence="12">KCTC 12368</strain>
    </source>
</reference>
<keyword evidence="2" id="KW-0645">Protease</keyword>
<dbReference type="InterPro" id="IPR024079">
    <property type="entry name" value="MetalloPept_cat_dom_sf"/>
</dbReference>